<dbReference type="PROSITE" id="PS50893">
    <property type="entry name" value="ABC_TRANSPORTER_2"/>
    <property type="match status" value="1"/>
</dbReference>
<dbReference type="GO" id="GO:0016887">
    <property type="term" value="F:ATP hydrolysis activity"/>
    <property type="evidence" value="ECO:0007669"/>
    <property type="project" value="InterPro"/>
</dbReference>
<sequence length="914" mass="101379">MATPNRKMYLPLVSEPVDCDELVDAAELKGSRRPSRQGTALVADDPEEEQALRWLLEQASDTEVFRALGKLSVARPGILEQVTKLAQTAAEMTKRTPDGTHSEPLAKTKVQDAGAPPARPLKAESPFKEKEQANTSVFKPLPLERPIIQFSSFIYLADESEKLVTLEVVRLGDHTKRSVVQWRTKDGSAVAGGTYKAASGVLDFPPGLGSADITIELLEKRAWAPVLDFQVELFSDGMVNAALAQYGSKARIKVNDEDLFPSNESCTGLLAGDGRSLRQRVVDLDETHLLIDFFWLCWGIPKTRAATIKTLLLSVCRNLYILLKLYLSVYLVDCILNTRFDPDGLILLKDRSGSLMLYTAATIVPFGCLHMLDYASVGWGLKGSARRLIQTALLRRYLNYGLDSKQSLRRADLQTAIMKDADIIFLDGYANLLHMIEQVMMLTVLLGYQFSAPLLFGKPVSLRPVLPVVIFPVLQYMFQFCRKTATRGALGEDFAKTSNVVSAVEYTTANFRIISDYNMRSASVDRFESCAQAYAHSHKQMNQVLLNNQYFCRWLSVGLVALWTCMGGSEVLEGKLTLGMFLVDLHIFATIGSVLGSIYLGVIKLETITPSLERVVLMLNLPTDLSHRYAMQKHCRETTACLRECVIKKHPSDIRMDLLPIMMEDVAVNHAVQNSKGRHVRRVEVGSKGKLTVEQGKLVTLIGPRGGGKSTLLRILGGAVLPGKDNIKGFFIPSHLRVLNVESTAAFISGTLMDNLIFGVAKGDPDGSLQRVKTICTMLDMPEEILAMIDSEDELNWHEVVSQSQAQLLSLARALIANPDVLILHRPMFLFDEHTADIVVGLLKDFVRQRGVVQEAETFYRRRPRTCIMTSSMLQGLQASDQVFCVTGGGIRELTKEEAMNPRSICFKSAPVFL</sequence>
<name>A0A813GHZ0_POLGL</name>
<dbReference type="Gene3D" id="1.20.1560.10">
    <property type="entry name" value="ABC transporter type 1, transmembrane domain"/>
    <property type="match status" value="1"/>
</dbReference>
<evidence type="ECO:0000256" key="3">
    <source>
        <dbReference type="ARBA" id="ARBA00022729"/>
    </source>
</evidence>
<accession>A0A813GHZ0</accession>
<comment type="subcellular location">
    <subcellularLocation>
        <location evidence="1">Membrane</location>
        <topology evidence="1">Multi-pass membrane protein</topology>
    </subcellularLocation>
</comment>
<evidence type="ECO:0000256" key="2">
    <source>
        <dbReference type="ARBA" id="ARBA00022692"/>
    </source>
</evidence>
<dbReference type="SUPFAM" id="SSF52540">
    <property type="entry name" value="P-loop containing nucleoside triphosphate hydrolases"/>
    <property type="match status" value="1"/>
</dbReference>
<dbReference type="AlphaFoldDB" id="A0A813GHZ0"/>
<evidence type="ECO:0000313" key="9">
    <source>
        <dbReference type="EMBL" id="CAE8625971.1"/>
    </source>
</evidence>
<keyword evidence="3" id="KW-0732">Signal</keyword>
<evidence type="ECO:0000256" key="4">
    <source>
        <dbReference type="ARBA" id="ARBA00022737"/>
    </source>
</evidence>
<dbReference type="InterPro" id="IPR027417">
    <property type="entry name" value="P-loop_NTPase"/>
</dbReference>
<gene>
    <name evidence="9" type="ORF">PGLA1383_LOCUS42947</name>
</gene>
<dbReference type="InterPro" id="IPR003439">
    <property type="entry name" value="ABC_transporter-like_ATP-bd"/>
</dbReference>
<dbReference type="GO" id="GO:0034040">
    <property type="term" value="F:ATPase-coupled lipid transmembrane transporter activity"/>
    <property type="evidence" value="ECO:0007669"/>
    <property type="project" value="TreeGrafter"/>
</dbReference>
<protein>
    <recommendedName>
        <fullName evidence="8">ABC transporter domain-containing protein</fullName>
    </recommendedName>
</protein>
<comment type="caution">
    <text evidence="9">The sequence shown here is derived from an EMBL/GenBank/DDBJ whole genome shotgun (WGS) entry which is preliminary data.</text>
</comment>
<keyword evidence="6" id="KW-1133">Transmembrane helix</keyword>
<dbReference type="InterPro" id="IPR003644">
    <property type="entry name" value="Calx_beta"/>
</dbReference>
<reference evidence="9" key="1">
    <citation type="submission" date="2021-02" db="EMBL/GenBank/DDBJ databases">
        <authorList>
            <person name="Dougan E. K."/>
            <person name="Rhodes N."/>
            <person name="Thang M."/>
            <person name="Chan C."/>
        </authorList>
    </citation>
    <scope>NUCLEOTIDE SEQUENCE</scope>
</reference>
<dbReference type="GO" id="GO:0007154">
    <property type="term" value="P:cell communication"/>
    <property type="evidence" value="ECO:0007669"/>
    <property type="project" value="InterPro"/>
</dbReference>
<dbReference type="EMBL" id="CAJNNV010028869">
    <property type="protein sequence ID" value="CAE8625971.1"/>
    <property type="molecule type" value="Genomic_DNA"/>
</dbReference>
<dbReference type="Pfam" id="PF00005">
    <property type="entry name" value="ABC_tran"/>
    <property type="match status" value="1"/>
</dbReference>
<dbReference type="InterPro" id="IPR039421">
    <property type="entry name" value="Type_1_exporter"/>
</dbReference>
<evidence type="ECO:0000256" key="1">
    <source>
        <dbReference type="ARBA" id="ARBA00004141"/>
    </source>
</evidence>
<keyword evidence="2" id="KW-0812">Transmembrane</keyword>
<evidence type="ECO:0000259" key="8">
    <source>
        <dbReference type="PROSITE" id="PS50893"/>
    </source>
</evidence>
<feature type="domain" description="ABC transporter" evidence="8">
    <location>
        <begin position="661"/>
        <end position="913"/>
    </location>
</feature>
<keyword evidence="10" id="KW-1185">Reference proteome</keyword>
<dbReference type="InterPro" id="IPR036640">
    <property type="entry name" value="ABC1_TM_sf"/>
</dbReference>
<evidence type="ECO:0000256" key="5">
    <source>
        <dbReference type="ARBA" id="ARBA00022837"/>
    </source>
</evidence>
<organism evidence="9 10">
    <name type="scientific">Polarella glacialis</name>
    <name type="common">Dinoflagellate</name>
    <dbReference type="NCBI Taxonomy" id="89957"/>
    <lineage>
        <taxon>Eukaryota</taxon>
        <taxon>Sar</taxon>
        <taxon>Alveolata</taxon>
        <taxon>Dinophyceae</taxon>
        <taxon>Suessiales</taxon>
        <taxon>Suessiaceae</taxon>
        <taxon>Polarella</taxon>
    </lineage>
</organism>
<dbReference type="OrthoDB" id="424810at2759"/>
<dbReference type="Proteomes" id="UP000654075">
    <property type="component" value="Unassembled WGS sequence"/>
</dbReference>
<proteinExistence type="predicted"/>
<dbReference type="SUPFAM" id="SSF141072">
    <property type="entry name" value="CalX-like"/>
    <property type="match status" value="1"/>
</dbReference>
<keyword evidence="5" id="KW-0106">Calcium</keyword>
<dbReference type="Gene3D" id="2.60.40.2030">
    <property type="match status" value="1"/>
</dbReference>
<evidence type="ECO:0000256" key="7">
    <source>
        <dbReference type="ARBA" id="ARBA00023136"/>
    </source>
</evidence>
<dbReference type="GO" id="GO:0005524">
    <property type="term" value="F:ATP binding"/>
    <property type="evidence" value="ECO:0007669"/>
    <property type="project" value="InterPro"/>
</dbReference>
<evidence type="ECO:0000313" key="10">
    <source>
        <dbReference type="Proteomes" id="UP000654075"/>
    </source>
</evidence>
<keyword evidence="7" id="KW-0472">Membrane</keyword>
<dbReference type="PANTHER" id="PTHR24221">
    <property type="entry name" value="ATP-BINDING CASSETTE SUB-FAMILY B"/>
    <property type="match status" value="1"/>
</dbReference>
<dbReference type="PANTHER" id="PTHR24221:SF654">
    <property type="entry name" value="ATP-BINDING CASSETTE SUB-FAMILY B MEMBER 6"/>
    <property type="match status" value="1"/>
</dbReference>
<dbReference type="Pfam" id="PF03160">
    <property type="entry name" value="Calx-beta"/>
    <property type="match status" value="1"/>
</dbReference>
<dbReference type="SUPFAM" id="SSF90123">
    <property type="entry name" value="ABC transporter transmembrane region"/>
    <property type="match status" value="1"/>
</dbReference>
<dbReference type="InterPro" id="IPR038081">
    <property type="entry name" value="CalX-like_sf"/>
</dbReference>
<dbReference type="Gene3D" id="3.40.50.300">
    <property type="entry name" value="P-loop containing nucleotide triphosphate hydrolases"/>
    <property type="match status" value="1"/>
</dbReference>
<dbReference type="GO" id="GO:0016020">
    <property type="term" value="C:membrane"/>
    <property type="evidence" value="ECO:0007669"/>
    <property type="project" value="UniProtKB-SubCell"/>
</dbReference>
<keyword evidence="4" id="KW-0677">Repeat</keyword>
<evidence type="ECO:0000256" key="6">
    <source>
        <dbReference type="ARBA" id="ARBA00022989"/>
    </source>
</evidence>